<dbReference type="InterPro" id="IPR022813">
    <property type="entry name" value="SecD/SecF_arch_bac"/>
</dbReference>
<dbReference type="InterPro" id="IPR005665">
    <property type="entry name" value="SecF_bac"/>
</dbReference>
<dbReference type="Pfam" id="PF02355">
    <property type="entry name" value="SecD_SecF_C"/>
    <property type="match status" value="1"/>
</dbReference>
<keyword evidence="7 10" id="KW-1133">Transmembrane helix</keyword>
<feature type="transmembrane region" description="Helical" evidence="10">
    <location>
        <begin position="138"/>
        <end position="155"/>
    </location>
</feature>
<dbReference type="Gene3D" id="1.20.1640.10">
    <property type="entry name" value="Multidrug efflux transporter AcrB transmembrane domain"/>
    <property type="match status" value="1"/>
</dbReference>
<organism evidence="12 13">
    <name type="scientific">Candidatus Nealsonbacteria bacterium CG23_combo_of_CG06-09_8_20_14_all_39_17</name>
    <dbReference type="NCBI Taxonomy" id="1974722"/>
    <lineage>
        <taxon>Bacteria</taxon>
        <taxon>Candidatus Nealsoniibacteriota</taxon>
    </lineage>
</organism>
<evidence type="ECO:0000256" key="4">
    <source>
        <dbReference type="ARBA" id="ARBA00022519"/>
    </source>
</evidence>
<gene>
    <name evidence="10 12" type="primary">secF</name>
    <name evidence="12" type="ORF">COX37_01095</name>
</gene>
<keyword evidence="8 10" id="KW-0811">Translocation</keyword>
<dbReference type="InterPro" id="IPR000731">
    <property type="entry name" value="SSD"/>
</dbReference>
<sequence>MKIDFLKFKTTYFIFFGLLGLASIVCLSIFGLKPGIDFTGGSILEISYSDSRPSNEEIKATLNGVDLGEVSVQPSGEKEVILRMKDISEDVHQTVLEKLSSLSGIPQDAGKEKNNLEERRFESIGPVIGKELKDKTKIIVILSILGIALYIAFAFQKISFPMPSWNYGIVSLLTLVYDILIPLGVFSIMGHFYGTQVTIPVVVALLTVLGYSINNTVVVFDRIRENILKKGQGIVFRDIVNASLNQTLSRTINTSLTVLIVLISIFILGGETLRYFSLALMIGITTGIFSSILLASPILETWLNWKRRKKGIS</sequence>
<evidence type="ECO:0000256" key="9">
    <source>
        <dbReference type="ARBA" id="ARBA00023136"/>
    </source>
</evidence>
<keyword evidence="5 10" id="KW-0812">Transmembrane</keyword>
<comment type="caution">
    <text evidence="12">The sequence shown here is derived from an EMBL/GenBank/DDBJ whole genome shotgun (WGS) entry which is preliminary data.</text>
</comment>
<keyword evidence="3 10" id="KW-1003">Cell membrane</keyword>
<keyword evidence="4" id="KW-0997">Cell inner membrane</keyword>
<evidence type="ECO:0000256" key="1">
    <source>
        <dbReference type="ARBA" id="ARBA00004651"/>
    </source>
</evidence>
<evidence type="ECO:0000256" key="7">
    <source>
        <dbReference type="ARBA" id="ARBA00022989"/>
    </source>
</evidence>
<evidence type="ECO:0000256" key="3">
    <source>
        <dbReference type="ARBA" id="ARBA00022475"/>
    </source>
</evidence>
<dbReference type="GO" id="GO:0065002">
    <property type="term" value="P:intracellular protein transmembrane transport"/>
    <property type="evidence" value="ECO:0007669"/>
    <property type="project" value="UniProtKB-UniRule"/>
</dbReference>
<reference evidence="12 13" key="1">
    <citation type="submission" date="2017-09" db="EMBL/GenBank/DDBJ databases">
        <title>Depth-based differentiation of microbial function through sediment-hosted aquifers and enrichment of novel symbionts in the deep terrestrial subsurface.</title>
        <authorList>
            <person name="Probst A.J."/>
            <person name="Ladd B."/>
            <person name="Jarett J.K."/>
            <person name="Geller-Mcgrath D.E."/>
            <person name="Sieber C.M."/>
            <person name="Emerson J.B."/>
            <person name="Anantharaman K."/>
            <person name="Thomas B.C."/>
            <person name="Malmstrom R."/>
            <person name="Stieglmeier M."/>
            <person name="Klingl A."/>
            <person name="Woyke T."/>
            <person name="Ryan C.M."/>
            <person name="Banfield J.F."/>
        </authorList>
    </citation>
    <scope>NUCLEOTIDE SEQUENCE [LARGE SCALE GENOMIC DNA]</scope>
    <source>
        <strain evidence="12">CG23_combo_of_CG06-09_8_20_14_all_39_17</strain>
    </source>
</reference>
<accession>A0A2G9YUN9</accession>
<dbReference type="InterPro" id="IPR022645">
    <property type="entry name" value="SecD/SecF_bac"/>
</dbReference>
<dbReference type="PRINTS" id="PR01755">
    <property type="entry name" value="SECFTRNLCASE"/>
</dbReference>
<comment type="subcellular location">
    <subcellularLocation>
        <location evidence="1 10">Cell membrane</location>
        <topology evidence="1 10">Multi-pass membrane protein</topology>
    </subcellularLocation>
</comment>
<keyword evidence="9 10" id="KW-0472">Membrane</keyword>
<feature type="domain" description="SSD" evidence="11">
    <location>
        <begin position="136"/>
        <end position="301"/>
    </location>
</feature>
<dbReference type="GO" id="GO:0015450">
    <property type="term" value="F:protein-transporting ATPase activity"/>
    <property type="evidence" value="ECO:0007669"/>
    <property type="project" value="InterPro"/>
</dbReference>
<comment type="function">
    <text evidence="10">Part of the Sec protein translocase complex. Interacts with the SecYEG preprotein conducting channel. SecDF uses the proton motive force (PMF) to complete protein translocation after the ATP-dependent function of SecA.</text>
</comment>
<dbReference type="InterPro" id="IPR022646">
    <property type="entry name" value="SecD/SecF_CS"/>
</dbReference>
<dbReference type="GO" id="GO:0043952">
    <property type="term" value="P:protein transport by the Sec complex"/>
    <property type="evidence" value="ECO:0007669"/>
    <property type="project" value="UniProtKB-UniRule"/>
</dbReference>
<evidence type="ECO:0000313" key="12">
    <source>
        <dbReference type="EMBL" id="PIP22974.1"/>
    </source>
</evidence>
<feature type="transmembrane region" description="Helical" evidence="10">
    <location>
        <begin position="275"/>
        <end position="299"/>
    </location>
</feature>
<dbReference type="PROSITE" id="PS50156">
    <property type="entry name" value="SSD"/>
    <property type="match status" value="1"/>
</dbReference>
<feature type="transmembrane region" description="Helical" evidence="10">
    <location>
        <begin position="167"/>
        <end position="193"/>
    </location>
</feature>
<evidence type="ECO:0000256" key="8">
    <source>
        <dbReference type="ARBA" id="ARBA00023010"/>
    </source>
</evidence>
<dbReference type="InterPro" id="IPR048634">
    <property type="entry name" value="SecD_SecF_C"/>
</dbReference>
<evidence type="ECO:0000313" key="13">
    <source>
        <dbReference type="Proteomes" id="UP000229976"/>
    </source>
</evidence>
<dbReference type="Pfam" id="PF07549">
    <property type="entry name" value="Sec_GG"/>
    <property type="match status" value="1"/>
</dbReference>
<comment type="similarity">
    <text evidence="10">Belongs to the SecD/SecF family. SecF subfamily.</text>
</comment>
<evidence type="ECO:0000256" key="2">
    <source>
        <dbReference type="ARBA" id="ARBA00022448"/>
    </source>
</evidence>
<proteinExistence type="inferred from homology"/>
<evidence type="ECO:0000256" key="5">
    <source>
        <dbReference type="ARBA" id="ARBA00022692"/>
    </source>
</evidence>
<evidence type="ECO:0000256" key="6">
    <source>
        <dbReference type="ARBA" id="ARBA00022927"/>
    </source>
</evidence>
<feature type="transmembrane region" description="Helical" evidence="10">
    <location>
        <begin position="199"/>
        <end position="220"/>
    </location>
</feature>
<dbReference type="GO" id="GO:0006605">
    <property type="term" value="P:protein targeting"/>
    <property type="evidence" value="ECO:0007669"/>
    <property type="project" value="UniProtKB-UniRule"/>
</dbReference>
<keyword evidence="6 10" id="KW-0653">Protein transport</keyword>
<keyword evidence="2 10" id="KW-0813">Transport</keyword>
<evidence type="ECO:0000259" key="11">
    <source>
        <dbReference type="PROSITE" id="PS50156"/>
    </source>
</evidence>
<dbReference type="PANTHER" id="PTHR30081:SF8">
    <property type="entry name" value="PROTEIN TRANSLOCASE SUBUNIT SECF"/>
    <property type="match status" value="1"/>
</dbReference>
<dbReference type="GO" id="GO:0005886">
    <property type="term" value="C:plasma membrane"/>
    <property type="evidence" value="ECO:0007669"/>
    <property type="project" value="UniProtKB-SubCell"/>
</dbReference>
<protein>
    <recommendedName>
        <fullName evidence="10">Protein-export membrane protein SecF</fullName>
    </recommendedName>
</protein>
<comment type="subunit">
    <text evidence="10">Forms a complex with SecD. Part of the essential Sec protein translocation apparatus which comprises SecA, SecYEG and auxiliary proteins SecDF. Other proteins may also be involved.</text>
</comment>
<dbReference type="HAMAP" id="MF_01464_B">
    <property type="entry name" value="SecF_B"/>
    <property type="match status" value="1"/>
</dbReference>
<dbReference type="Proteomes" id="UP000229976">
    <property type="component" value="Unassembled WGS sequence"/>
</dbReference>
<dbReference type="NCBIfam" id="TIGR00966">
    <property type="entry name" value="transloc_SecF"/>
    <property type="match status" value="1"/>
</dbReference>
<dbReference type="PANTHER" id="PTHR30081">
    <property type="entry name" value="PROTEIN-EXPORT MEMBRANE PROTEIN SEC"/>
    <property type="match status" value="1"/>
</dbReference>
<dbReference type="AlphaFoldDB" id="A0A2G9YUN9"/>
<evidence type="ECO:0000256" key="10">
    <source>
        <dbReference type="HAMAP-Rule" id="MF_01464"/>
    </source>
</evidence>
<dbReference type="SUPFAM" id="SSF82866">
    <property type="entry name" value="Multidrug efflux transporter AcrB transmembrane domain"/>
    <property type="match status" value="1"/>
</dbReference>
<name>A0A2G9YUN9_9BACT</name>
<feature type="transmembrane region" description="Helical" evidence="10">
    <location>
        <begin position="12"/>
        <end position="32"/>
    </location>
</feature>
<dbReference type="EMBL" id="PCRO01000014">
    <property type="protein sequence ID" value="PIP22974.1"/>
    <property type="molecule type" value="Genomic_DNA"/>
</dbReference>
<feature type="transmembrane region" description="Helical" evidence="10">
    <location>
        <begin position="251"/>
        <end position="269"/>
    </location>
</feature>